<accession>A0ABP1FAN0</accession>
<organism evidence="1 2">
    <name type="scientific">Tenacibaculum vairaonense</name>
    <dbReference type="NCBI Taxonomy" id="3137860"/>
    <lineage>
        <taxon>Bacteria</taxon>
        <taxon>Pseudomonadati</taxon>
        <taxon>Bacteroidota</taxon>
        <taxon>Flavobacteriia</taxon>
        <taxon>Flavobacteriales</taxon>
        <taxon>Flavobacteriaceae</taxon>
        <taxon>Tenacibaculum</taxon>
    </lineage>
</organism>
<comment type="caution">
    <text evidence="1">The sequence shown here is derived from an EMBL/GenBank/DDBJ whole genome shotgun (WGS) entry which is preliminary data.</text>
</comment>
<dbReference type="RefSeq" id="WP_348738501.1">
    <property type="nucleotide sequence ID" value="NZ_CAXJRC010000022.1"/>
</dbReference>
<evidence type="ECO:0000313" key="2">
    <source>
        <dbReference type="Proteomes" id="UP001497602"/>
    </source>
</evidence>
<dbReference type="Proteomes" id="UP001497602">
    <property type="component" value="Unassembled WGS sequence"/>
</dbReference>
<sequence>MRRYLIFIFLISFFNCFSQNYRLINKANAILNTEKPDFKKVQKLLKRAQRQDYGFCGNAKLSAFSKIAYLESKMAYLKSDYKRCIEILDSEEVWIKAKLSDSLKVLSLIKIHGKEKIKKMIEKKSKKMITRDSDYLYKKICLNLAEIKYNFCFNDQDESFDYKKVVTIREIIEKTNFNNLIFD</sequence>
<reference evidence="1 2" key="1">
    <citation type="submission" date="2024-05" db="EMBL/GenBank/DDBJ databases">
        <authorList>
            <person name="Duchaud E."/>
        </authorList>
    </citation>
    <scope>NUCLEOTIDE SEQUENCE [LARGE SCALE GENOMIC DNA]</scope>
    <source>
        <strain evidence="1">Ena-SAMPLE-TAB-13-05-2024-13:56:06:370-140305</strain>
    </source>
</reference>
<protein>
    <submittedName>
        <fullName evidence="1">Uncharacterized protein</fullName>
    </submittedName>
</protein>
<proteinExistence type="predicted"/>
<dbReference type="EMBL" id="CAXJRC010000022">
    <property type="protein sequence ID" value="CAL2106753.1"/>
    <property type="molecule type" value="Genomic_DNA"/>
</dbReference>
<name>A0ABP1FAN0_9FLAO</name>
<evidence type="ECO:0000313" key="1">
    <source>
        <dbReference type="EMBL" id="CAL2106753.1"/>
    </source>
</evidence>
<gene>
    <name evidence="1" type="ORF">T190115A13A_20033</name>
</gene>
<keyword evidence="2" id="KW-1185">Reference proteome</keyword>